<sequence>MSKEKQYWSEIQVMRENFKFMREIGGWSIKNCRYYRGYVKMYWKTLKMGGILKLSIYSNYLIFYGIVPHKIFANKKSKGRT</sequence>
<evidence type="ECO:0000313" key="2">
    <source>
        <dbReference type="EMBL" id="EMS69415.1"/>
    </source>
</evidence>
<keyword evidence="3" id="KW-1185">Reference proteome</keyword>
<proteinExistence type="predicted"/>
<keyword evidence="1" id="KW-0812">Transmembrane</keyword>
<dbReference type="EMBL" id="AORV01000066">
    <property type="protein sequence ID" value="EMS69415.1"/>
    <property type="molecule type" value="Genomic_DNA"/>
</dbReference>
<comment type="caution">
    <text evidence="2">The sequence shown here is derived from an EMBL/GenBank/DDBJ whole genome shotgun (WGS) entry which is preliminary data.</text>
</comment>
<name>S0FF88_RUMCE</name>
<evidence type="ECO:0000256" key="1">
    <source>
        <dbReference type="SAM" id="Phobius"/>
    </source>
</evidence>
<evidence type="ECO:0000313" key="3">
    <source>
        <dbReference type="Proteomes" id="UP000014155"/>
    </source>
</evidence>
<dbReference type="Proteomes" id="UP000014155">
    <property type="component" value="Unassembled WGS sequence"/>
</dbReference>
<feature type="transmembrane region" description="Helical" evidence="1">
    <location>
        <begin position="50"/>
        <end position="67"/>
    </location>
</feature>
<organism evidence="2 3">
    <name type="scientific">Ruminiclostridium cellobioparum subsp. termitidis CT1112</name>
    <dbReference type="NCBI Taxonomy" id="1195236"/>
    <lineage>
        <taxon>Bacteria</taxon>
        <taxon>Bacillati</taxon>
        <taxon>Bacillota</taxon>
        <taxon>Clostridia</taxon>
        <taxon>Eubacteriales</taxon>
        <taxon>Oscillospiraceae</taxon>
        <taxon>Ruminiclostridium</taxon>
    </lineage>
</organism>
<accession>S0FF88</accession>
<dbReference type="PATRIC" id="fig|1195236.3.peg.5111"/>
<keyword evidence="1" id="KW-0472">Membrane</keyword>
<keyword evidence="1" id="KW-1133">Transmembrane helix</keyword>
<dbReference type="STRING" id="1195236.CTER_4917"/>
<reference evidence="2 3" key="1">
    <citation type="journal article" date="2013" name="Genome Announc.">
        <title>Draft Genome Sequence of the Cellulolytic, Mesophilic, Anaerobic Bacterium Clostridium termitidis Strain CT1112 (DSM 5398).</title>
        <authorList>
            <person name="Lal S."/>
            <person name="Ramachandran U."/>
            <person name="Zhang X."/>
            <person name="Munir R."/>
            <person name="Sparling R."/>
            <person name="Levin D.B."/>
        </authorList>
    </citation>
    <scope>NUCLEOTIDE SEQUENCE [LARGE SCALE GENOMIC DNA]</scope>
    <source>
        <strain evidence="2 3">CT1112</strain>
    </source>
</reference>
<protein>
    <submittedName>
        <fullName evidence="2">Uncharacterized protein</fullName>
    </submittedName>
</protein>
<dbReference type="AlphaFoldDB" id="S0FF88"/>
<gene>
    <name evidence="2" type="ORF">CTER_4917</name>
</gene>